<dbReference type="RefSeq" id="WP_002715857.1">
    <property type="nucleotide sequence ID" value="NZ_UFSI01000001.1"/>
</dbReference>
<dbReference type="AlphaFoldDB" id="A0A380W7Z4"/>
<dbReference type="InterPro" id="IPR027417">
    <property type="entry name" value="P-loop_NTPase"/>
</dbReference>
<accession>A0A380W7Z4</accession>
<reference evidence="1 2" key="1">
    <citation type="submission" date="2018-06" db="EMBL/GenBank/DDBJ databases">
        <authorList>
            <consortium name="Pathogen Informatics"/>
            <person name="Doyle S."/>
        </authorList>
    </citation>
    <scope>NUCLEOTIDE SEQUENCE [LARGE SCALE GENOMIC DNA]</scope>
    <source>
        <strain evidence="1 2">NCTC12722</strain>
    </source>
</reference>
<proteinExistence type="predicted"/>
<evidence type="ECO:0000313" key="2">
    <source>
        <dbReference type="Proteomes" id="UP000254343"/>
    </source>
</evidence>
<evidence type="ECO:0000313" key="1">
    <source>
        <dbReference type="EMBL" id="SUU85032.1"/>
    </source>
</evidence>
<dbReference type="OrthoDB" id="9800982at2"/>
<protein>
    <recommendedName>
        <fullName evidence="3">Thymidylate kinase</fullName>
    </recommendedName>
</protein>
<dbReference type="SUPFAM" id="SSF52540">
    <property type="entry name" value="P-loop containing nucleoside triphosphate hydrolases"/>
    <property type="match status" value="1"/>
</dbReference>
<dbReference type="EMBL" id="UIGB01000001">
    <property type="protein sequence ID" value="SUU85032.1"/>
    <property type="molecule type" value="Genomic_DNA"/>
</dbReference>
<gene>
    <name evidence="1" type="ORF">NCTC12722_02237</name>
</gene>
<dbReference type="Proteomes" id="UP000254343">
    <property type="component" value="Unassembled WGS sequence"/>
</dbReference>
<dbReference type="Gene3D" id="3.40.50.300">
    <property type="entry name" value="P-loop containing nucleotide triphosphate hydrolases"/>
    <property type="match status" value="1"/>
</dbReference>
<sequence length="268" mass="29943">MIVEIFGPQGVGKTTFARALAAELQNQHQTVDLVLSYRPAERLPPNSHKHPIFAPTAAVAIRLARPVIELLTMTFHPLAYRNDLSTASSLLKALPPKNFFSSIRLSQYILRLSHSWHMASRSNHITLFDQAFIQAVCSLALSHPSADETLIARALDEIPKPDLLIKLDASPDILAARLHNRQRFQGLIERMLEVDPDTNTEENPVFEQLLSLIRKRGQAVTCVNSSDPRSLDDAVRKIAEQIRIKAHAPYQTPHALWGNLSSESLPHV</sequence>
<name>A0A380W7Z4_AFIFE</name>
<evidence type="ECO:0008006" key="3">
    <source>
        <dbReference type="Google" id="ProtNLM"/>
    </source>
</evidence>
<organism evidence="1 2">
    <name type="scientific">Afipia felis</name>
    <name type="common">Cat scratch disease bacillus</name>
    <dbReference type="NCBI Taxonomy" id="1035"/>
    <lineage>
        <taxon>Bacteria</taxon>
        <taxon>Pseudomonadati</taxon>
        <taxon>Pseudomonadota</taxon>
        <taxon>Alphaproteobacteria</taxon>
        <taxon>Hyphomicrobiales</taxon>
        <taxon>Nitrobacteraceae</taxon>
        <taxon>Afipia</taxon>
    </lineage>
</organism>